<feature type="repeat" description="ANK" evidence="3">
    <location>
        <begin position="70"/>
        <end position="102"/>
    </location>
</feature>
<dbReference type="EMBL" id="CABPRJ010002155">
    <property type="protein sequence ID" value="VVC42979.1"/>
    <property type="molecule type" value="Genomic_DNA"/>
</dbReference>
<dbReference type="PANTHER" id="PTHR24178">
    <property type="entry name" value="MOLTING PROTEIN MLT-4"/>
    <property type="match status" value="1"/>
</dbReference>
<evidence type="ECO:0000256" key="3">
    <source>
        <dbReference type="PROSITE-ProRule" id="PRU00023"/>
    </source>
</evidence>
<organism evidence="4 5">
    <name type="scientific">Cinara cedri</name>
    <dbReference type="NCBI Taxonomy" id="506608"/>
    <lineage>
        <taxon>Eukaryota</taxon>
        <taxon>Metazoa</taxon>
        <taxon>Ecdysozoa</taxon>
        <taxon>Arthropoda</taxon>
        <taxon>Hexapoda</taxon>
        <taxon>Insecta</taxon>
        <taxon>Pterygota</taxon>
        <taxon>Neoptera</taxon>
        <taxon>Paraneoptera</taxon>
        <taxon>Hemiptera</taxon>
        <taxon>Sternorrhyncha</taxon>
        <taxon>Aphidomorpha</taxon>
        <taxon>Aphidoidea</taxon>
        <taxon>Aphididae</taxon>
        <taxon>Lachninae</taxon>
        <taxon>Cinara</taxon>
    </lineage>
</organism>
<dbReference type="InterPro" id="IPR002110">
    <property type="entry name" value="Ankyrin_rpt"/>
</dbReference>
<dbReference type="PRINTS" id="PR01415">
    <property type="entry name" value="ANKYRIN"/>
</dbReference>
<evidence type="ECO:0000256" key="1">
    <source>
        <dbReference type="ARBA" id="ARBA00022737"/>
    </source>
</evidence>
<dbReference type="Proteomes" id="UP000325440">
    <property type="component" value="Unassembled WGS sequence"/>
</dbReference>
<dbReference type="PROSITE" id="PS50297">
    <property type="entry name" value="ANK_REP_REGION"/>
    <property type="match status" value="3"/>
</dbReference>
<dbReference type="SMART" id="SM00248">
    <property type="entry name" value="ANK"/>
    <property type="match status" value="7"/>
</dbReference>
<gene>
    <name evidence="4" type="ORF">CINCED_3A009195</name>
</gene>
<dbReference type="PROSITE" id="PS50088">
    <property type="entry name" value="ANK_REPEAT"/>
    <property type="match status" value="4"/>
</dbReference>
<name>A0A5E4NK53_9HEMI</name>
<feature type="non-terminal residue" evidence="4">
    <location>
        <position position="351"/>
    </location>
</feature>
<sequence>MEESCITNGVTVEIKEGIRRDDKSAIGNDFNITDEYCWGILHHAAQFGSLNITKFLVNDQGVSFNTKNKERNKPIHIAADEGKEEIVKFFLDKGVEIDTEGKDDYTPLHYAAEKGNENIVELLVERGANIYAVNSDGKTPLQLAEDKHHYMTKNLMLNRALLSSVKQGDRNKVAQHIGNGANINHSDFQGWALLHHAANRTVDDENFIKFLVEKEANINATTNDGDKPLHIASSRTHVNIVSFFIGDKGIAIDDQGKDKWTPLHHAVNKDSESFVEFLIKKGASIYVKDYNNTTPLQLANDKRVKPKLLGKALIDAVNGNDITKAVDYIQKGANVDYSYEDRKWTPLHYAS</sequence>
<keyword evidence="5" id="KW-1185">Reference proteome</keyword>
<accession>A0A5E4NK53</accession>
<dbReference type="AlphaFoldDB" id="A0A5E4NK53"/>
<evidence type="ECO:0000256" key="2">
    <source>
        <dbReference type="ARBA" id="ARBA00023043"/>
    </source>
</evidence>
<dbReference type="InterPro" id="IPR036770">
    <property type="entry name" value="Ankyrin_rpt-contain_sf"/>
</dbReference>
<evidence type="ECO:0000313" key="4">
    <source>
        <dbReference type="EMBL" id="VVC42979.1"/>
    </source>
</evidence>
<protein>
    <submittedName>
        <fullName evidence="4">Ankyrin repeat-containing domain,Ankyrin repeat</fullName>
    </submittedName>
</protein>
<dbReference type="Gene3D" id="1.25.40.20">
    <property type="entry name" value="Ankyrin repeat-containing domain"/>
    <property type="match status" value="3"/>
</dbReference>
<keyword evidence="2 3" id="KW-0040">ANK repeat</keyword>
<feature type="repeat" description="ANK" evidence="3">
    <location>
        <begin position="258"/>
        <end position="290"/>
    </location>
</feature>
<dbReference type="OrthoDB" id="6739670at2759"/>
<feature type="repeat" description="ANK" evidence="3">
    <location>
        <begin position="189"/>
        <end position="223"/>
    </location>
</feature>
<dbReference type="PANTHER" id="PTHR24178:SF41">
    <property type="entry name" value="ANKYRIN-2 ISOFORM X1"/>
    <property type="match status" value="1"/>
</dbReference>
<dbReference type="Pfam" id="PF00023">
    <property type="entry name" value="Ank"/>
    <property type="match status" value="1"/>
</dbReference>
<evidence type="ECO:0000313" key="5">
    <source>
        <dbReference type="Proteomes" id="UP000325440"/>
    </source>
</evidence>
<reference evidence="4 5" key="1">
    <citation type="submission" date="2019-08" db="EMBL/GenBank/DDBJ databases">
        <authorList>
            <person name="Alioto T."/>
            <person name="Alioto T."/>
            <person name="Gomez Garrido J."/>
        </authorList>
    </citation>
    <scope>NUCLEOTIDE SEQUENCE [LARGE SCALE GENOMIC DNA]</scope>
</reference>
<dbReference type="SUPFAM" id="SSF48403">
    <property type="entry name" value="Ankyrin repeat"/>
    <property type="match status" value="1"/>
</dbReference>
<keyword evidence="1" id="KW-0677">Repeat</keyword>
<feature type="repeat" description="ANK" evidence="3">
    <location>
        <begin position="103"/>
        <end position="135"/>
    </location>
</feature>
<dbReference type="Pfam" id="PF12796">
    <property type="entry name" value="Ank_2"/>
    <property type="match status" value="3"/>
</dbReference>
<proteinExistence type="predicted"/>